<name>A0A5N5JZF5_9ROSI</name>
<keyword evidence="13" id="KW-1015">Disulfide bond</keyword>
<dbReference type="PANTHER" id="PTHR47976:SF116">
    <property type="entry name" value="RECEPTOR-LIKE SERINE_THREONINE-PROTEIN KINASE"/>
    <property type="match status" value="1"/>
</dbReference>
<keyword evidence="7" id="KW-0430">Lectin</keyword>
<dbReference type="Pfam" id="PF00069">
    <property type="entry name" value="Pkinase"/>
    <property type="match status" value="1"/>
</dbReference>
<evidence type="ECO:0000256" key="13">
    <source>
        <dbReference type="ARBA" id="ARBA00023157"/>
    </source>
</evidence>
<dbReference type="InterPro" id="IPR051343">
    <property type="entry name" value="G-type_lectin_kinases/EP1-like"/>
</dbReference>
<evidence type="ECO:0000256" key="19">
    <source>
        <dbReference type="PROSITE-ProRule" id="PRU10141"/>
    </source>
</evidence>
<dbReference type="SUPFAM" id="SSF51110">
    <property type="entry name" value="alpha-D-mannose-specific plant lectins"/>
    <property type="match status" value="1"/>
</dbReference>
<comment type="subcellular location">
    <subcellularLocation>
        <location evidence="1">Membrane</location>
        <topology evidence="1">Single-pass type I membrane protein</topology>
    </subcellularLocation>
</comment>
<dbReference type="SMART" id="SM00108">
    <property type="entry name" value="B_lectin"/>
    <property type="match status" value="1"/>
</dbReference>
<evidence type="ECO:0000256" key="16">
    <source>
        <dbReference type="ARBA" id="ARBA00047899"/>
    </source>
</evidence>
<dbReference type="InterPro" id="IPR024171">
    <property type="entry name" value="SRK-like_kinase"/>
</dbReference>
<comment type="caution">
    <text evidence="24">The sequence shown here is derived from an EMBL/GenBank/DDBJ whole genome shotgun (WGS) entry which is preliminary data.</text>
</comment>
<keyword evidence="6 21" id="KW-0732">Signal</keyword>
<dbReference type="InterPro" id="IPR003609">
    <property type="entry name" value="Pan_app"/>
</dbReference>
<keyword evidence="4 18" id="KW-0808">Transferase</keyword>
<evidence type="ECO:0000256" key="15">
    <source>
        <dbReference type="ARBA" id="ARBA00023180"/>
    </source>
</evidence>
<keyword evidence="8 18" id="KW-0547">Nucleotide-binding</keyword>
<dbReference type="Pfam" id="PF01453">
    <property type="entry name" value="B_lectin"/>
    <property type="match status" value="1"/>
</dbReference>
<feature type="signal peptide" evidence="21">
    <location>
        <begin position="1"/>
        <end position="24"/>
    </location>
</feature>
<feature type="chain" id="PRO_5024370894" description="Receptor-like serine/threonine-protein kinase" evidence="21">
    <location>
        <begin position="25"/>
        <end position="810"/>
    </location>
</feature>
<dbReference type="FunFam" id="3.30.200.20:FF:000059">
    <property type="entry name" value="S-receptor-like serine/threonine-protein kinase"/>
    <property type="match status" value="1"/>
</dbReference>
<dbReference type="InterPro" id="IPR011009">
    <property type="entry name" value="Kinase-like_dom_sf"/>
</dbReference>
<evidence type="ECO:0000256" key="9">
    <source>
        <dbReference type="ARBA" id="ARBA00022777"/>
    </source>
</evidence>
<evidence type="ECO:0000256" key="2">
    <source>
        <dbReference type="ARBA" id="ARBA00022527"/>
    </source>
</evidence>
<dbReference type="GO" id="GO:0005524">
    <property type="term" value="F:ATP binding"/>
    <property type="evidence" value="ECO:0007669"/>
    <property type="project" value="UniProtKB-UniRule"/>
</dbReference>
<dbReference type="GO" id="GO:0016020">
    <property type="term" value="C:membrane"/>
    <property type="evidence" value="ECO:0007669"/>
    <property type="project" value="UniProtKB-SubCell"/>
</dbReference>
<keyword evidence="5 20" id="KW-0812">Transmembrane</keyword>
<dbReference type="InterPro" id="IPR008271">
    <property type="entry name" value="Ser/Thr_kinase_AS"/>
</dbReference>
<gene>
    <name evidence="24" type="ORF">DKX38_024556</name>
</gene>
<keyword evidence="11 20" id="KW-1133">Transmembrane helix</keyword>
<keyword evidence="9 18" id="KW-0418">Kinase</keyword>
<feature type="transmembrane region" description="Helical" evidence="20">
    <location>
        <begin position="461"/>
        <end position="487"/>
    </location>
</feature>
<comment type="similarity">
    <text evidence="18">Belongs to the protein kinase superfamily. Ser/Thr protein kinase family.</text>
</comment>
<evidence type="ECO:0000259" key="23">
    <source>
        <dbReference type="PROSITE" id="PS50927"/>
    </source>
</evidence>
<sequence length="810" mass="90390">MAYPCFRTTLNLLLFLVLTLSVFAQTPNVNVTLGSHLIASDSSVPWKSPSGDFAFGFHKINDQKLFLLGIWFDGIPEKTLVWYANGDDLAPEGSKVELTLDGSFRLTSPQGREIWNPRSSVDGVAYAALLNNGNFILTDNSSKSLWESFKDPRDTMLPTQILEVGGKLSSRLQESNYSKGRFLLRLQPNDGSIVLKTIALPTDSEYGTYFTSNTSDEASPNSSGYQLVLDKSGHLNVLLHSRSVVNLTMGREFPAGDYFYRATLDVDGLFTLYGHPRAQINGRWGRTWFAIWSVPENICSDSNGDLGGGPCGYNSYCSLGTNRRPLCECLPGFSLSDTNNKFGGCQQNSLPNCGQGKEKPEDLYAIQEVQNTFWPTSSNYEMMPSLNEDECRRLCLSDCNCVVAVIKGGFCHKKKLPLSNGRKDYTTFGKALVKVSNSAVSSDEPSRPKSDTGNKNQTTSVLAGAILLGSSALLIFLFIVGVSLFLLQGHHRRRKLTRSSSILETNLRSFTYKDLKEATDGFREQLGRGSFGTVYKGLLTSQSSRNYVAVKKLERMVQEGEKEFKTEASAIAKTHPKNLVRLLGFCDEGTNRLLVYEFMSNGTLASFLFGISKPDWNKRIQMASGIARALTYLHEECSTQIIHCDIKPQNILLDDTFTARISDFGLAKLLMNEQTRTQTGIRGTRGYVAPEWFRNMPITAKVDVYSYGVMLLEIICCRKCLDMENENEEEIILADWAYDCYKRRKLGKLVETDEEAKNDMKKLERLVMVSIWCMQEDPSLRPSMWTVTQMLEGIIQVSAPPCPSPFSSIS</sequence>
<dbReference type="Proteomes" id="UP000326939">
    <property type="component" value="Chromosome 16"/>
</dbReference>
<dbReference type="CDD" id="cd00028">
    <property type="entry name" value="B_lectin"/>
    <property type="match status" value="1"/>
</dbReference>
<dbReference type="PANTHER" id="PTHR47976">
    <property type="entry name" value="G-TYPE LECTIN S-RECEPTOR-LIKE SERINE/THREONINE-PROTEIN KINASE SD2-5"/>
    <property type="match status" value="1"/>
</dbReference>
<evidence type="ECO:0000256" key="4">
    <source>
        <dbReference type="ARBA" id="ARBA00022679"/>
    </source>
</evidence>
<organism evidence="24 25">
    <name type="scientific">Salix brachista</name>
    <dbReference type="NCBI Taxonomy" id="2182728"/>
    <lineage>
        <taxon>Eukaryota</taxon>
        <taxon>Viridiplantae</taxon>
        <taxon>Streptophyta</taxon>
        <taxon>Embryophyta</taxon>
        <taxon>Tracheophyta</taxon>
        <taxon>Spermatophyta</taxon>
        <taxon>Magnoliopsida</taxon>
        <taxon>eudicotyledons</taxon>
        <taxon>Gunneridae</taxon>
        <taxon>Pentapetalae</taxon>
        <taxon>rosids</taxon>
        <taxon>fabids</taxon>
        <taxon>Malpighiales</taxon>
        <taxon>Salicaceae</taxon>
        <taxon>Saliceae</taxon>
        <taxon>Salix</taxon>
    </lineage>
</organism>
<keyword evidence="15" id="KW-0325">Glycoprotein</keyword>
<keyword evidence="25" id="KW-1185">Reference proteome</keyword>
<evidence type="ECO:0000256" key="10">
    <source>
        <dbReference type="ARBA" id="ARBA00022840"/>
    </source>
</evidence>
<dbReference type="GO" id="GO:0004674">
    <property type="term" value="F:protein serine/threonine kinase activity"/>
    <property type="evidence" value="ECO:0007669"/>
    <property type="project" value="UniProtKB-KW"/>
</dbReference>
<protein>
    <recommendedName>
        <fullName evidence="18">Receptor-like serine/threonine-protein kinase</fullName>
        <ecNumber evidence="18">2.7.11.1</ecNumber>
    </recommendedName>
</protein>
<feature type="domain" description="Bulb-type lectin" evidence="23">
    <location>
        <begin position="29"/>
        <end position="150"/>
    </location>
</feature>
<dbReference type="PIRSF" id="PIRSF000641">
    <property type="entry name" value="SRK"/>
    <property type="match status" value="1"/>
</dbReference>
<dbReference type="Gene3D" id="2.90.10.10">
    <property type="entry name" value="Bulb-type lectin domain"/>
    <property type="match status" value="2"/>
</dbReference>
<dbReference type="PROSITE" id="PS50927">
    <property type="entry name" value="BULB_LECTIN"/>
    <property type="match status" value="1"/>
</dbReference>
<evidence type="ECO:0000256" key="5">
    <source>
        <dbReference type="ARBA" id="ARBA00022692"/>
    </source>
</evidence>
<dbReference type="AlphaFoldDB" id="A0A5N5JZF5"/>
<dbReference type="PROSITE" id="PS00107">
    <property type="entry name" value="PROTEIN_KINASE_ATP"/>
    <property type="match status" value="1"/>
</dbReference>
<evidence type="ECO:0000313" key="24">
    <source>
        <dbReference type="EMBL" id="KAB5520237.1"/>
    </source>
</evidence>
<dbReference type="InterPro" id="IPR000719">
    <property type="entry name" value="Prot_kinase_dom"/>
</dbReference>
<evidence type="ECO:0000313" key="25">
    <source>
        <dbReference type="Proteomes" id="UP000326939"/>
    </source>
</evidence>
<dbReference type="FunFam" id="2.90.10.10:FF:000013">
    <property type="entry name" value="G-type lectin S-receptor-like serine/threonine-protein kinase LECRK1"/>
    <property type="match status" value="1"/>
</dbReference>
<dbReference type="InterPro" id="IPR036426">
    <property type="entry name" value="Bulb-type_lectin_dom_sf"/>
</dbReference>
<evidence type="ECO:0000256" key="1">
    <source>
        <dbReference type="ARBA" id="ARBA00004479"/>
    </source>
</evidence>
<keyword evidence="14" id="KW-0675">Receptor</keyword>
<evidence type="ECO:0000256" key="6">
    <source>
        <dbReference type="ARBA" id="ARBA00022729"/>
    </source>
</evidence>
<evidence type="ECO:0000256" key="11">
    <source>
        <dbReference type="ARBA" id="ARBA00022989"/>
    </source>
</evidence>
<feature type="domain" description="Protein kinase" evidence="22">
    <location>
        <begin position="520"/>
        <end position="795"/>
    </location>
</feature>
<evidence type="ECO:0000256" key="12">
    <source>
        <dbReference type="ARBA" id="ARBA00023136"/>
    </source>
</evidence>
<dbReference type="PROSITE" id="PS00108">
    <property type="entry name" value="PROTEIN_KINASE_ST"/>
    <property type="match status" value="1"/>
</dbReference>
<dbReference type="InterPro" id="IPR001480">
    <property type="entry name" value="Bulb-type_lectin_dom"/>
</dbReference>
<evidence type="ECO:0000256" key="8">
    <source>
        <dbReference type="ARBA" id="ARBA00022741"/>
    </source>
</evidence>
<feature type="binding site" evidence="19">
    <location>
        <position position="552"/>
    </location>
    <ligand>
        <name>ATP</name>
        <dbReference type="ChEBI" id="CHEBI:30616"/>
    </ligand>
</feature>
<evidence type="ECO:0000256" key="14">
    <source>
        <dbReference type="ARBA" id="ARBA00023170"/>
    </source>
</evidence>
<dbReference type="EMBL" id="VDCV01000016">
    <property type="protein sequence ID" value="KAB5520237.1"/>
    <property type="molecule type" value="Genomic_DNA"/>
</dbReference>
<evidence type="ECO:0000256" key="3">
    <source>
        <dbReference type="ARBA" id="ARBA00022536"/>
    </source>
</evidence>
<evidence type="ECO:0000259" key="22">
    <source>
        <dbReference type="PROSITE" id="PS50011"/>
    </source>
</evidence>
<comment type="catalytic activity">
    <reaction evidence="16 18">
        <text>L-threonyl-[protein] + ATP = O-phospho-L-threonyl-[protein] + ADP + H(+)</text>
        <dbReference type="Rhea" id="RHEA:46608"/>
        <dbReference type="Rhea" id="RHEA-COMP:11060"/>
        <dbReference type="Rhea" id="RHEA-COMP:11605"/>
        <dbReference type="ChEBI" id="CHEBI:15378"/>
        <dbReference type="ChEBI" id="CHEBI:30013"/>
        <dbReference type="ChEBI" id="CHEBI:30616"/>
        <dbReference type="ChEBI" id="CHEBI:61977"/>
        <dbReference type="ChEBI" id="CHEBI:456216"/>
        <dbReference type="EC" id="2.7.11.1"/>
    </reaction>
</comment>
<comment type="catalytic activity">
    <reaction evidence="17 18">
        <text>L-seryl-[protein] + ATP = O-phospho-L-seryl-[protein] + ADP + H(+)</text>
        <dbReference type="Rhea" id="RHEA:17989"/>
        <dbReference type="Rhea" id="RHEA-COMP:9863"/>
        <dbReference type="Rhea" id="RHEA-COMP:11604"/>
        <dbReference type="ChEBI" id="CHEBI:15378"/>
        <dbReference type="ChEBI" id="CHEBI:29999"/>
        <dbReference type="ChEBI" id="CHEBI:30616"/>
        <dbReference type="ChEBI" id="CHEBI:83421"/>
        <dbReference type="ChEBI" id="CHEBI:456216"/>
        <dbReference type="EC" id="2.7.11.1"/>
    </reaction>
</comment>
<evidence type="ECO:0000256" key="17">
    <source>
        <dbReference type="ARBA" id="ARBA00048679"/>
    </source>
</evidence>
<dbReference type="EC" id="2.7.11.1" evidence="18"/>
<evidence type="ECO:0000256" key="20">
    <source>
        <dbReference type="SAM" id="Phobius"/>
    </source>
</evidence>
<dbReference type="Pfam" id="PF08276">
    <property type="entry name" value="PAN_2"/>
    <property type="match status" value="1"/>
</dbReference>
<keyword evidence="3" id="KW-0245">EGF-like domain</keyword>
<evidence type="ECO:0000256" key="18">
    <source>
        <dbReference type="PIRNR" id="PIRNR000641"/>
    </source>
</evidence>
<evidence type="ECO:0000256" key="21">
    <source>
        <dbReference type="SAM" id="SignalP"/>
    </source>
</evidence>
<dbReference type="GO" id="GO:0106310">
    <property type="term" value="F:protein serine kinase activity"/>
    <property type="evidence" value="ECO:0007669"/>
    <property type="project" value="RHEA"/>
</dbReference>
<dbReference type="FunFam" id="1.10.510.10:FF:000237">
    <property type="entry name" value="G-type lectin S-receptor-like serine/threonine-protein kinase"/>
    <property type="match status" value="1"/>
</dbReference>
<reference evidence="25" key="1">
    <citation type="journal article" date="2019" name="Gigascience">
        <title>De novo genome assembly of the endangered Acer yangbiense, a plant species with extremely small populations endemic to Yunnan Province, China.</title>
        <authorList>
            <person name="Yang J."/>
            <person name="Wariss H.M."/>
            <person name="Tao L."/>
            <person name="Zhang R."/>
            <person name="Yun Q."/>
            <person name="Hollingsworth P."/>
            <person name="Dao Z."/>
            <person name="Luo G."/>
            <person name="Guo H."/>
            <person name="Ma Y."/>
            <person name="Sun W."/>
        </authorList>
    </citation>
    <scope>NUCLEOTIDE SEQUENCE [LARGE SCALE GENOMIC DNA]</scope>
    <source>
        <strain evidence="25">cv. br00</strain>
    </source>
</reference>
<dbReference type="SUPFAM" id="SSF56112">
    <property type="entry name" value="Protein kinase-like (PK-like)"/>
    <property type="match status" value="1"/>
</dbReference>
<dbReference type="SMART" id="SM00220">
    <property type="entry name" value="S_TKc"/>
    <property type="match status" value="1"/>
</dbReference>
<keyword evidence="10 18" id="KW-0067">ATP-binding</keyword>
<keyword evidence="12 20" id="KW-0472">Membrane</keyword>
<keyword evidence="2 18" id="KW-0723">Serine/threonine-protein kinase</keyword>
<dbReference type="GO" id="GO:0030246">
    <property type="term" value="F:carbohydrate binding"/>
    <property type="evidence" value="ECO:0007669"/>
    <property type="project" value="UniProtKB-KW"/>
</dbReference>
<accession>A0A5N5JZF5</accession>
<dbReference type="InterPro" id="IPR017441">
    <property type="entry name" value="Protein_kinase_ATP_BS"/>
</dbReference>
<dbReference type="Gene3D" id="1.10.510.10">
    <property type="entry name" value="Transferase(Phosphotransferase) domain 1"/>
    <property type="match status" value="1"/>
</dbReference>
<dbReference type="Gene3D" id="3.30.200.20">
    <property type="entry name" value="Phosphorylase Kinase, domain 1"/>
    <property type="match status" value="1"/>
</dbReference>
<dbReference type="PROSITE" id="PS50011">
    <property type="entry name" value="PROTEIN_KINASE_DOM"/>
    <property type="match status" value="1"/>
</dbReference>
<evidence type="ECO:0000256" key="7">
    <source>
        <dbReference type="ARBA" id="ARBA00022734"/>
    </source>
</evidence>
<proteinExistence type="inferred from homology"/>